<dbReference type="PANTHER" id="PTHR42749:SF1">
    <property type="entry name" value="CELL SHAPE-DETERMINING PROTEIN MREB"/>
    <property type="match status" value="1"/>
</dbReference>
<dbReference type="RefSeq" id="WP_054375356.1">
    <property type="nucleotide sequence ID" value="NZ_AZYO01000173.1"/>
</dbReference>
<comment type="caution">
    <text evidence="5">The sequence shown here is derived from an EMBL/GenBank/DDBJ whole genome shotgun (WGS) entry which is preliminary data.</text>
</comment>
<feature type="non-terminal residue" evidence="5">
    <location>
        <position position="445"/>
    </location>
</feature>
<reference evidence="5 6" key="1">
    <citation type="journal article" date="2015" name="Genome Announc.">
        <title>Draft Genome Sequence of Rhodococcus rhodochrous Strain KG-21, a Soil Isolate from Oil Fields of Krishna-Godavari Basin, India.</title>
        <authorList>
            <person name="Dawar C."/>
            <person name="Aggarwal R.K."/>
        </authorList>
    </citation>
    <scope>NUCLEOTIDE SEQUENCE [LARGE SCALE GENOMIC DNA]</scope>
    <source>
        <strain evidence="5 6">KG-21</strain>
    </source>
</reference>
<organism evidence="5 6">
    <name type="scientific">Rhodococcus rhodochrous KG-21</name>
    <dbReference type="NCBI Taxonomy" id="1441923"/>
    <lineage>
        <taxon>Bacteria</taxon>
        <taxon>Bacillati</taxon>
        <taxon>Actinomycetota</taxon>
        <taxon>Actinomycetes</taxon>
        <taxon>Mycobacteriales</taxon>
        <taxon>Nocardiaceae</taxon>
        <taxon>Rhodococcus</taxon>
    </lineage>
</organism>
<dbReference type="InterPro" id="IPR013126">
    <property type="entry name" value="Hsp_70_fam"/>
</dbReference>
<keyword evidence="1" id="KW-0547">Nucleotide-binding</keyword>
<dbReference type="EMBL" id="AZYO01000173">
    <property type="protein sequence ID" value="KOS53088.1"/>
    <property type="molecule type" value="Genomic_DNA"/>
</dbReference>
<evidence type="ECO:0000256" key="4">
    <source>
        <dbReference type="SAM" id="MobiDB-lite"/>
    </source>
</evidence>
<sequence>MAAGLGVTIGSADSVAATAFDRADTYRPVVLSRASELHLPPDDAPHLGRRPAAPGALVFTDFVSRVGDPVGVLADNGASYSGADLTATAIGCLVHEASLDLPEAPTITVAYPATWAGYTVDALREALAQAGLADVTLMPEPIAAVRWLESTQGSLGDGVVLVYDLGARTLDVSVVRTGAEPVLLGRPIASEDVCGGHLDHLVTTHLLDTVRDDVADLDPFAAPMTAALAELRTRSRAAKEQLSTDTETVVAIDLPGVRRDVRLVRDEFEELARGPLQESMALVHEALRGAGVEPSDVGRVLLTGGGGAIPLVAELLSAELGVAVAAGPHPAHTAALGAAQPRAGAAVAAPADDDVPTTVLPVTTDRRTEAISPVRPAVVPTATPAAAAPAPSRSRRYVLAGAAAAALVVLGAGGLAVGTLGTSDASEAGAGVSTSATVPGATPAS</sequence>
<dbReference type="GO" id="GO:0140662">
    <property type="term" value="F:ATP-dependent protein folding chaperone"/>
    <property type="evidence" value="ECO:0007669"/>
    <property type="project" value="InterPro"/>
</dbReference>
<keyword evidence="3" id="KW-0143">Chaperone</keyword>
<evidence type="ECO:0000256" key="2">
    <source>
        <dbReference type="ARBA" id="ARBA00022840"/>
    </source>
</evidence>
<accession>A0A0M8PJQ9</accession>
<dbReference type="Proteomes" id="UP000037712">
    <property type="component" value="Unassembled WGS sequence"/>
</dbReference>
<dbReference type="SUPFAM" id="SSF53067">
    <property type="entry name" value="Actin-like ATPase domain"/>
    <property type="match status" value="2"/>
</dbReference>
<dbReference type="AlphaFoldDB" id="A0A0M8PJQ9"/>
<dbReference type="GO" id="GO:0005524">
    <property type="term" value="F:ATP binding"/>
    <property type="evidence" value="ECO:0007669"/>
    <property type="project" value="UniProtKB-KW"/>
</dbReference>
<evidence type="ECO:0000256" key="1">
    <source>
        <dbReference type="ARBA" id="ARBA00022741"/>
    </source>
</evidence>
<proteinExistence type="predicted"/>
<name>A0A0M8PJQ9_RHORH</name>
<keyword evidence="2" id="KW-0067">ATP-binding</keyword>
<gene>
    <name evidence="5" type="ORF">Z051_27500</name>
</gene>
<dbReference type="Gene3D" id="3.90.640.10">
    <property type="entry name" value="Actin, Chain A, domain 4"/>
    <property type="match status" value="1"/>
</dbReference>
<evidence type="ECO:0000313" key="5">
    <source>
        <dbReference type="EMBL" id="KOS53088.1"/>
    </source>
</evidence>
<feature type="region of interest" description="Disordered" evidence="4">
    <location>
        <begin position="423"/>
        <end position="445"/>
    </location>
</feature>
<dbReference type="InterPro" id="IPR043129">
    <property type="entry name" value="ATPase_NBD"/>
</dbReference>
<dbReference type="Gene3D" id="3.30.420.40">
    <property type="match status" value="2"/>
</dbReference>
<dbReference type="PANTHER" id="PTHR42749">
    <property type="entry name" value="CELL SHAPE-DETERMINING PROTEIN MREB"/>
    <property type="match status" value="1"/>
</dbReference>
<dbReference type="Pfam" id="PF00012">
    <property type="entry name" value="HSP70"/>
    <property type="match status" value="1"/>
</dbReference>
<evidence type="ECO:0000313" key="6">
    <source>
        <dbReference type="Proteomes" id="UP000037712"/>
    </source>
</evidence>
<evidence type="ECO:0000256" key="3">
    <source>
        <dbReference type="ARBA" id="ARBA00023186"/>
    </source>
</evidence>
<reference evidence="6" key="2">
    <citation type="submission" date="2015-01" db="EMBL/GenBank/DDBJ databases">
        <title>Draft genome sequence of potential hydrocarbon metabolising strain of Rhodococcus rhodochrous.</title>
        <authorList>
            <person name="Aggarwal R.K."/>
            <person name="Dawar C."/>
        </authorList>
    </citation>
    <scope>NUCLEOTIDE SEQUENCE [LARGE SCALE GENOMIC DNA]</scope>
    <source>
        <strain evidence="6">KG-21</strain>
    </source>
</reference>
<evidence type="ECO:0008006" key="7">
    <source>
        <dbReference type="Google" id="ProtNLM"/>
    </source>
</evidence>
<protein>
    <recommendedName>
        <fullName evidence="7">Molecular chaperone</fullName>
    </recommendedName>
</protein>